<name>A0A0F5ITS1_9BACT</name>
<keyword evidence="1" id="KW-1133">Transmembrane helix</keyword>
<organism evidence="2 3">
    <name type="scientific">Parabacteroides goldsteinii DSM 19448 = WAL 12034</name>
    <dbReference type="NCBI Taxonomy" id="927665"/>
    <lineage>
        <taxon>Bacteria</taxon>
        <taxon>Pseudomonadati</taxon>
        <taxon>Bacteroidota</taxon>
        <taxon>Bacteroidia</taxon>
        <taxon>Bacteroidales</taxon>
        <taxon>Tannerellaceae</taxon>
        <taxon>Parabacteroides</taxon>
    </lineage>
</organism>
<dbReference type="STRING" id="927665.HMPREF1535_04127"/>
<evidence type="ECO:0000256" key="1">
    <source>
        <dbReference type="SAM" id="Phobius"/>
    </source>
</evidence>
<keyword evidence="1" id="KW-0472">Membrane</keyword>
<proteinExistence type="predicted"/>
<dbReference type="Proteomes" id="UP000033047">
    <property type="component" value="Unassembled WGS sequence"/>
</dbReference>
<sequence length="77" mass="9168">MRGIFLANIMLNNIKPLYLHCVFHGIRFKVNNEDWLSVMDSLFLFICVWICYFVETMLLYFFGYPERIASKAPNPNK</sequence>
<gene>
    <name evidence="2" type="ORF">HMPREF1535_04127</name>
</gene>
<accession>A0A0F5ITS1</accession>
<dbReference type="HOGENOM" id="CLU_2634859_0_0_10"/>
<dbReference type="AlphaFoldDB" id="A0A0F5ITS1"/>
<comment type="caution">
    <text evidence="2">The sequence shown here is derived from an EMBL/GenBank/DDBJ whole genome shotgun (WGS) entry which is preliminary data.</text>
</comment>
<evidence type="ECO:0000313" key="3">
    <source>
        <dbReference type="Proteomes" id="UP000033047"/>
    </source>
</evidence>
<protein>
    <submittedName>
        <fullName evidence="2">Uncharacterized protein</fullName>
    </submittedName>
</protein>
<reference evidence="2 3" key="1">
    <citation type="submission" date="2013-04" db="EMBL/GenBank/DDBJ databases">
        <title>The Genome Sequence of Parabacteroides goldsteinii DSM 19448.</title>
        <authorList>
            <consortium name="The Broad Institute Genomics Platform"/>
            <person name="Earl A."/>
            <person name="Ward D."/>
            <person name="Feldgarden M."/>
            <person name="Gevers D."/>
            <person name="Martens E."/>
            <person name="Sakamoto M."/>
            <person name="Benno Y."/>
            <person name="Song Y."/>
            <person name="Liu C."/>
            <person name="Lee J."/>
            <person name="Bolanos M."/>
            <person name="Vaisanen M.L."/>
            <person name="Finegold S.M."/>
            <person name="Walker B."/>
            <person name="Young S."/>
            <person name="Zeng Q."/>
            <person name="Gargeya S."/>
            <person name="Fitzgerald M."/>
            <person name="Haas B."/>
            <person name="Abouelleil A."/>
            <person name="Allen A.W."/>
            <person name="Alvarado L."/>
            <person name="Arachchi H.M."/>
            <person name="Berlin A.M."/>
            <person name="Chapman S.B."/>
            <person name="Gainer-Dewar J."/>
            <person name="Goldberg J."/>
            <person name="Griggs A."/>
            <person name="Gujja S."/>
            <person name="Hansen M."/>
            <person name="Howarth C."/>
            <person name="Imamovic A."/>
            <person name="Ireland A."/>
            <person name="Larimer J."/>
            <person name="McCowan C."/>
            <person name="Murphy C."/>
            <person name="Pearson M."/>
            <person name="Poon T.W."/>
            <person name="Priest M."/>
            <person name="Roberts A."/>
            <person name="Saif S."/>
            <person name="Shea T."/>
            <person name="Sisk P."/>
            <person name="Sykes S."/>
            <person name="Wortman J."/>
            <person name="Nusbaum C."/>
            <person name="Birren B."/>
        </authorList>
    </citation>
    <scope>NUCLEOTIDE SEQUENCE [LARGE SCALE GENOMIC DNA]</scope>
    <source>
        <strain evidence="2 3">DSM 19448</strain>
    </source>
</reference>
<keyword evidence="1" id="KW-0812">Transmembrane</keyword>
<feature type="transmembrane region" description="Helical" evidence="1">
    <location>
        <begin position="42"/>
        <end position="62"/>
    </location>
</feature>
<dbReference type="EMBL" id="AQHV01000021">
    <property type="protein sequence ID" value="KKB48898.1"/>
    <property type="molecule type" value="Genomic_DNA"/>
</dbReference>
<evidence type="ECO:0000313" key="2">
    <source>
        <dbReference type="EMBL" id="KKB48898.1"/>
    </source>
</evidence>